<evidence type="ECO:0000313" key="2">
    <source>
        <dbReference type="EMBL" id="MFH5243301.1"/>
    </source>
</evidence>
<evidence type="ECO:0000313" key="4">
    <source>
        <dbReference type="Proteomes" id="UP001609219"/>
    </source>
</evidence>
<reference evidence="3 4" key="1">
    <citation type="submission" date="2024-10" db="EMBL/GenBank/DDBJ databases">
        <authorList>
            <person name="Riesco R."/>
        </authorList>
    </citation>
    <scope>NUCLEOTIDE SEQUENCE [LARGE SCALE GENOMIC DNA]</scope>
    <source>
        <strain evidence="2 3">NCIMB 15448</strain>
        <strain evidence="1 4">NCIMB 15450</strain>
    </source>
</reference>
<evidence type="ECO:0000313" key="1">
    <source>
        <dbReference type="EMBL" id="MFH5231075.1"/>
    </source>
</evidence>
<gene>
    <name evidence="2" type="ORF">ACHIPV_15685</name>
    <name evidence="1" type="ORF">ACHIRB_21285</name>
</gene>
<name>A0ABW7KMN6_9NOCA</name>
<dbReference type="RefSeq" id="WP_395124961.1">
    <property type="nucleotide sequence ID" value="NZ_JBIMSN010000098.1"/>
</dbReference>
<comment type="caution">
    <text evidence="2">The sequence shown here is derived from an EMBL/GenBank/DDBJ whole genome shotgun (WGS) entry which is preliminary data.</text>
</comment>
<protein>
    <submittedName>
        <fullName evidence="2">DUF5685 family protein</fullName>
    </submittedName>
</protein>
<dbReference type="InterPro" id="IPR043740">
    <property type="entry name" value="DUF5685"/>
</dbReference>
<dbReference type="Pfam" id="PF18937">
    <property type="entry name" value="DUF5685"/>
    <property type="match status" value="1"/>
</dbReference>
<dbReference type="EMBL" id="JBIMSN010000098">
    <property type="protein sequence ID" value="MFH5231075.1"/>
    <property type="molecule type" value="Genomic_DNA"/>
</dbReference>
<sequence length="402" mass="42847">MRTCFFSARGGRLFGIVRPCRHRLSDDMQTQWLAHLCGLCLALRKNHGQFARIATNYDGLVISVLTEAQTDHTATDRRTAGPCPLRGMRTATVATGQGAHLAGGVSLILASAKVRDHIADKDGVMARKPIAAAAKRIATNWDRAGTGTTTTLGFDPTILLDAVDRQTTLETAAGPSTALLTLTEPTETATAAAFAHTAHLAHKPHNAAPLAEAGKLFGRLAHLLDAVEDHQTDTATGAFNPLTVTGTTRHEARRLCNDAVHGIRLALKDVDFGGDISPRSARPGPALAHQLLAHELKESVGRAFGDSHNHAPDLQFNPQVPNLPWDQPPPQRPRRGLIQGCAVWSGLFCTCQICCADPYHSPWTGEPKQGWCVGCDCCSGCADCCDCDGCCCDCGDCCSCDC</sequence>
<accession>A0ABW7KMN6</accession>
<dbReference type="Proteomes" id="UP001609219">
    <property type="component" value="Unassembled WGS sequence"/>
</dbReference>
<evidence type="ECO:0000313" key="3">
    <source>
        <dbReference type="Proteomes" id="UP001609176"/>
    </source>
</evidence>
<proteinExistence type="predicted"/>
<keyword evidence="4" id="KW-1185">Reference proteome</keyword>
<dbReference type="Proteomes" id="UP001609176">
    <property type="component" value="Unassembled WGS sequence"/>
</dbReference>
<dbReference type="EMBL" id="JBIMSP010000023">
    <property type="protein sequence ID" value="MFH5243301.1"/>
    <property type="molecule type" value="Genomic_DNA"/>
</dbReference>
<organism evidence="2 3">
    <name type="scientific">Antrihabitans spumae</name>
    <dbReference type="NCBI Taxonomy" id="3373370"/>
    <lineage>
        <taxon>Bacteria</taxon>
        <taxon>Bacillati</taxon>
        <taxon>Actinomycetota</taxon>
        <taxon>Actinomycetes</taxon>
        <taxon>Mycobacteriales</taxon>
        <taxon>Nocardiaceae</taxon>
        <taxon>Antrihabitans</taxon>
    </lineage>
</organism>